<dbReference type="CDD" id="cd09272">
    <property type="entry name" value="RNase_HI_RT_Ty1"/>
    <property type="match status" value="1"/>
</dbReference>
<proteinExistence type="predicted"/>
<reference evidence="1" key="2">
    <citation type="submission" date="2011-02" db="EMBL/GenBank/DDBJ databases">
        <authorList>
            <person name="MacLean D."/>
        </authorList>
    </citation>
    <scope>NUCLEOTIDE SEQUENCE</scope>
</reference>
<evidence type="ECO:0000313" key="1">
    <source>
        <dbReference type="EMBL" id="CCA22046.1"/>
    </source>
</evidence>
<name>F0WL85_9STRA</name>
<protein>
    <submittedName>
        <fullName evidence="1">Polyprotein putative</fullName>
    </submittedName>
</protein>
<sequence length="105" mass="12015">MGLYSATQGVVWLRQLILDLKYQMDVPKAISQDNQGTIALAKTPVYHSRTKHIDIKFHFIREMVEARELEIEYKPTEEMVADALTKALAIGKHEAFIQALGMRNE</sequence>
<dbReference type="AlphaFoldDB" id="F0WL85"/>
<organism evidence="1">
    <name type="scientific">Albugo laibachii Nc14</name>
    <dbReference type="NCBI Taxonomy" id="890382"/>
    <lineage>
        <taxon>Eukaryota</taxon>
        <taxon>Sar</taxon>
        <taxon>Stramenopiles</taxon>
        <taxon>Oomycota</taxon>
        <taxon>Peronosporomycetes</taxon>
        <taxon>Albuginales</taxon>
        <taxon>Albuginaceae</taxon>
        <taxon>Albugo</taxon>
    </lineage>
</organism>
<gene>
    <name evidence="1" type="primary">AlNc14C142G7273</name>
    <name evidence="1" type="ORF">ALNC14_081890</name>
</gene>
<dbReference type="HOGENOM" id="CLU_001650_6_4_1"/>
<dbReference type="PANTHER" id="PTHR11439">
    <property type="entry name" value="GAG-POL-RELATED RETROTRANSPOSON"/>
    <property type="match status" value="1"/>
</dbReference>
<dbReference type="EMBL" id="FR824187">
    <property type="protein sequence ID" value="CCA22046.1"/>
    <property type="molecule type" value="Genomic_DNA"/>
</dbReference>
<reference evidence="1" key="1">
    <citation type="journal article" date="2011" name="PLoS Biol.">
        <title>Gene gain and loss during evolution of obligate parasitism in the white rust pathogen of Arabidopsis thaliana.</title>
        <authorList>
            <person name="Kemen E."/>
            <person name="Gardiner A."/>
            <person name="Schultz-Larsen T."/>
            <person name="Kemen A.C."/>
            <person name="Balmuth A.L."/>
            <person name="Robert-Seilaniantz A."/>
            <person name="Bailey K."/>
            <person name="Holub E."/>
            <person name="Studholme D.J."/>
            <person name="Maclean D."/>
            <person name="Jones J.D."/>
        </authorList>
    </citation>
    <scope>NUCLEOTIDE SEQUENCE</scope>
</reference>
<accession>F0WL85</accession>
<dbReference type="PANTHER" id="PTHR11439:SF467">
    <property type="entry name" value="INTEGRASE CATALYTIC DOMAIN-CONTAINING PROTEIN"/>
    <property type="match status" value="1"/>
</dbReference>